<reference evidence="2 3" key="1">
    <citation type="submission" date="2020-08" db="EMBL/GenBank/DDBJ databases">
        <title>Genomic Encyclopedia of Type Strains, Phase IV (KMG-IV): sequencing the most valuable type-strain genomes for metagenomic binning, comparative biology and taxonomic classification.</title>
        <authorList>
            <person name="Goeker M."/>
        </authorList>
    </citation>
    <scope>NUCLEOTIDE SEQUENCE [LARGE SCALE GENOMIC DNA]</scope>
    <source>
        <strain evidence="2 3">DSM 102983</strain>
    </source>
</reference>
<evidence type="ECO:0000256" key="1">
    <source>
        <dbReference type="SAM" id="SignalP"/>
    </source>
</evidence>
<accession>A0ABR6KJ29</accession>
<protein>
    <recommendedName>
        <fullName evidence="4">Major fimbrial subunit protein N-terminal domain-containing protein</fullName>
    </recommendedName>
</protein>
<dbReference type="EMBL" id="JACHOC010000002">
    <property type="protein sequence ID" value="MBB4621516.1"/>
    <property type="molecule type" value="Genomic_DNA"/>
</dbReference>
<gene>
    <name evidence="2" type="ORF">GGQ57_001410</name>
</gene>
<feature type="chain" id="PRO_5047170743" description="Major fimbrial subunit protein N-terminal domain-containing protein" evidence="1">
    <location>
        <begin position="24"/>
        <end position="981"/>
    </location>
</feature>
<name>A0ABR6KJ29_9BACT</name>
<sequence length="981" mass="106811">MKIRNKLYGISLFSLLLSVAACTGETEEMKTPDPISSEDVGRRDVLLTLKNQLSIVPTKSGEASTKSGEIQATKAGDEIATAAENKISALDIYVFGSKTEDGVYTYQERFCYRENSSEMPSGSDVTALDLTAKGSEGKETTALLSLKKGLFVKLYCIANQGKLIDPATGAVYTDFAPLYQSNPGQAGNTVTEGKPKEVDFKLLQSTQLDPASTTDILLTPLPMTGAYATPLDLTDFSVSARLQLGFRLTRAVARFDVVNDATQSKFTIQSVSMANGRKGVSFFPLTVTGKLPDANTGELITYPARKFDGADANTGISTGAFYTWPSPVQDGGYLILSGTYAANKTDNVPVTYKIPFKPSGSETGNYIEVSQNHRYTVEITKADEYHLDFTLDVADWTDDGSIDDYEPGGDTDKDGFTITPVTGDMTYDKSSRTVTMSIVDGTQFTIDGNSLTGYYTTMYYENGDLAHQWLEMDPKADNMTKADVVPSTFTIKKNAAYKGTKFPIATIRFTDKITAKETIVIVQPIANPVVKGVTQTEGSSFNDNEVLLNKTSTVTDPSVTVSVFASGGSELENIPDWLKVSPASSQTLSNAPYVFTADVSNASFPNPFPADGITITVKNTGDKSKTQDITIKMKSNVTVSCAAAGQAEYDTNSNAIRLYNDENAKVTLTVNSIGGTELVNKPDWLTVTDDGNKNDGKYTFYVANNGTTGVNQKVTFRNKVDNTIVSKEFTVYSNSKSAIIFSNYDDNSSYSSIDNINNSTPIITYFPCADSYCQFTVISPKGVTVGTNQSWANATITSTTTLSSGNRQSVVKITRTNNDTYYDDLRQSNMTVTFSNIYPGQAAKTIIVSQKSVVFPGSKVPANRIDGNAVYYVAPVEQGGGYMNYQDMRNKYPCPSPWKKPSSTDFKKMVKREDFNITNTAMIPWSGTLGAQIKAAYPGDRNIWCSDDIVYVFRVRTKDGWGFYSWQEGATAAVRCVKDDQ</sequence>
<dbReference type="PROSITE" id="PS51257">
    <property type="entry name" value="PROKAR_LIPOPROTEIN"/>
    <property type="match status" value="1"/>
</dbReference>
<evidence type="ECO:0000313" key="2">
    <source>
        <dbReference type="EMBL" id="MBB4621516.1"/>
    </source>
</evidence>
<organism evidence="2 3">
    <name type="scientific">Parabacteroides faecis</name>
    <dbReference type="NCBI Taxonomy" id="1217282"/>
    <lineage>
        <taxon>Bacteria</taxon>
        <taxon>Pseudomonadati</taxon>
        <taxon>Bacteroidota</taxon>
        <taxon>Bacteroidia</taxon>
        <taxon>Bacteroidales</taxon>
        <taxon>Tannerellaceae</taxon>
        <taxon>Parabacteroides</taxon>
    </lineage>
</organism>
<dbReference type="RefSeq" id="WP_183669807.1">
    <property type="nucleotide sequence ID" value="NZ_BMPB01000002.1"/>
</dbReference>
<comment type="caution">
    <text evidence="2">The sequence shown here is derived from an EMBL/GenBank/DDBJ whole genome shotgun (WGS) entry which is preliminary data.</text>
</comment>
<proteinExistence type="predicted"/>
<dbReference type="Proteomes" id="UP000533637">
    <property type="component" value="Unassembled WGS sequence"/>
</dbReference>
<keyword evidence="3" id="KW-1185">Reference proteome</keyword>
<evidence type="ECO:0000313" key="3">
    <source>
        <dbReference type="Proteomes" id="UP000533637"/>
    </source>
</evidence>
<evidence type="ECO:0008006" key="4">
    <source>
        <dbReference type="Google" id="ProtNLM"/>
    </source>
</evidence>
<keyword evidence="1" id="KW-0732">Signal</keyword>
<feature type="signal peptide" evidence="1">
    <location>
        <begin position="1"/>
        <end position="23"/>
    </location>
</feature>